<organism evidence="6 7">
    <name type="scientific">Ogataea parapolymorpha (strain ATCC 26012 / BCRC 20466 / JCM 22074 / NRRL Y-7560 / DL-1)</name>
    <name type="common">Yeast</name>
    <name type="synonym">Hansenula polymorpha</name>
    <dbReference type="NCBI Taxonomy" id="871575"/>
    <lineage>
        <taxon>Eukaryota</taxon>
        <taxon>Fungi</taxon>
        <taxon>Dikarya</taxon>
        <taxon>Ascomycota</taxon>
        <taxon>Saccharomycotina</taxon>
        <taxon>Pichiomycetes</taxon>
        <taxon>Pichiales</taxon>
        <taxon>Pichiaceae</taxon>
        <taxon>Ogataea</taxon>
    </lineage>
</organism>
<proteinExistence type="predicted"/>
<dbReference type="InterPro" id="IPR030397">
    <property type="entry name" value="SEPARIN_core_dom"/>
</dbReference>
<comment type="caution">
    <text evidence="6">The sequence shown here is derived from an EMBL/GenBank/DDBJ whole genome shotgun (WGS) entry which is preliminary data.</text>
</comment>
<reference evidence="6 7" key="1">
    <citation type="journal article" date="2013" name="BMC Genomics">
        <title>Genome sequence and analysis of methylotrophic yeast Hansenula polymorpha DL1.</title>
        <authorList>
            <person name="Ravin N.V."/>
            <person name="Eldarov M.A."/>
            <person name="Kadnikov V.V."/>
            <person name="Beletsky A.V."/>
            <person name="Schneider J."/>
            <person name="Mardanova E.S."/>
            <person name="Smekalova E.M."/>
            <person name="Zvereva M.I."/>
            <person name="Dontsova O.A."/>
            <person name="Mardanov A.V."/>
            <person name="Skryabin K.G."/>
        </authorList>
    </citation>
    <scope>NUCLEOTIDE SEQUENCE [LARGE SCALE GENOMIC DNA]</scope>
    <source>
        <strain evidence="7">ATCC 26012 / BCRC 20466 / JCM 22074 / NRRL Y-7560 / DL-1</strain>
    </source>
</reference>
<feature type="domain" description="Peptidase C50" evidence="5">
    <location>
        <begin position="1404"/>
        <end position="1498"/>
    </location>
</feature>
<name>W1QIM9_OGAPD</name>
<keyword evidence="3 6" id="KW-0378">Hydrolase</keyword>
<dbReference type="PANTHER" id="PTHR12792:SF0">
    <property type="entry name" value="SEPARIN"/>
    <property type="match status" value="1"/>
</dbReference>
<dbReference type="GO" id="GO:0004197">
    <property type="term" value="F:cysteine-type endopeptidase activity"/>
    <property type="evidence" value="ECO:0007669"/>
    <property type="project" value="InterPro"/>
</dbReference>
<sequence>MSLNLEELEQVLLSHLKSPEVREPQRQALAPRAALKAREPNVQPIVQDPVDLAVGFINEIVGETRSFGAQRLDSSILRTIVLCLEAVEKTDPILHISKTLEACKVFISSGMLAESRFLLEHLFCLKTHKQNPSLEDLIGGYEFADFGPRLDAEYIMVVLELILALRVHNISTRFPDTIIEKTSPLIPSLDRQQRLKFFTLLSQFCTVEQTAESLKLRYYALMHIEDVDTEFILATILHFERVCDASVYSSTADMFYNLCSSWAQSQQSFRLLEFLIHKYRQLKPASCTLRWEAMICQQVVPTALDDHISYLLTTLDISDTNDRRILHKALELERPIANESFFAANVCRVIKGLDFNLKPDQQLVLALLEFSKNLAPSLNVYDMTTIMLKDLDPLVHSGFEIKVLTLMTEVLKHQNQPKRLRNFSNLLFHFGGKLLTKHETEALRCWHKCLDVEDILVEQNTDEFGQLKNKVERMLNMLIETKKYTQSYDIIMHVLQSFEQLHLGWQVEKYQDELTNTFGVLFKLVARMIVRMDSKLPVKILGMCDKTRAFVTIELIKILTAMKPSRRDQISALIVQVKNELQDNGLFLYFLSSISMIIEFGLALKSIEALNFETNSVMSGYRDIIVCHIYLLQCCAQMDEALLMKSLAAALSWAKTKRAKVSVYEMEVLTMVVRVLNYSDLTDYASYLLEVARQNADFGDSDLRLKIEAASLKLQLNLPDEALKLLGEKTPTNALEAVRYKMLKTECHLLLKYDTAREECTELLSLFKNEQLQLSKQSSKLNVSSLLMLAARVSMLMSLFHREKNKIESVLNLKQSIRVLQSVMKNFLVTDGSSIEIDLCHKNTLKMQFVSSMLQAYSSLAAMMLELGLAKDFEYYEAELEKVLTHQSCVVLKSKYFFKLAKYHVYKNDLSGAKELLEKGTRCAQQMQFESFQVEFEKLTAYELFYQTADCNDVHAIRDKVDLFFRLLAEHEVDGGKFYQQVVYELKVGRSLVNEKEFIAFLRMFLPLNGKEKTSMVETAVTKIKEMIFQTVNQDLENIFAGDSVVVMKEGVMDNLYAACLRECAKFVNEPRLVSEDVSKGAISVLLASGTSSRTDLDSLLLRNELMRYESIEYDRELNLAVESTRQLVPLVCQPDYQVSATQTHNLPSVLPSNWVTVCLDLDMNSGCLLLTRYGPKQDPVFIKLPLERHLIGRHASFGSAVQELEAIIQESDRTTRIEVTSLVKTRADRANWWAQRKSLDRRLKQLLWEIDSHWFGCFKGVFGRLVFENAVVEETRVSLKRILSKQVGHSIELGTFETELILQLDLDLETATSDVEDWFQHIQISDEADYGRLFLAIEPELRRIRPVSTVDHTVLVVSPECVKLPWESVPFLRNRSVSRMPSIKMLVDVLIEQEKHLNLGISAATGYYVINPGGDLKRTETNFTEMFAGRCGWEGIIGSRPSEEQISQGLQKDLYVYVGHGGGEQYIRSKTVKSMEKLPPVLLLGCSSGKLKTQGVFKPHGTVYNYLMGGSPMVVANLWDVTDKDIDKFTLHMFEKWGFSGPSGCDIGHSIAQSRDVCVLPYLNGAAPVLYGLPFKIRNEL</sequence>
<dbReference type="InterPro" id="IPR005314">
    <property type="entry name" value="Peptidase_C50"/>
</dbReference>
<dbReference type="OrthoDB" id="10255632at2759"/>
<keyword evidence="4" id="KW-0159">Chromosome partition</keyword>
<dbReference type="OMA" id="YIGHGGC"/>
<dbReference type="RefSeq" id="XP_013936274.1">
    <property type="nucleotide sequence ID" value="XM_014080799.1"/>
</dbReference>
<accession>W1QIM9</accession>
<dbReference type="GO" id="GO:0051307">
    <property type="term" value="P:meiotic chromosome separation"/>
    <property type="evidence" value="ECO:0007669"/>
    <property type="project" value="TreeGrafter"/>
</dbReference>
<dbReference type="STRING" id="871575.W1QIM9"/>
<evidence type="ECO:0000256" key="3">
    <source>
        <dbReference type="ARBA" id="ARBA00022801"/>
    </source>
</evidence>
<dbReference type="GO" id="GO:0072686">
    <property type="term" value="C:mitotic spindle"/>
    <property type="evidence" value="ECO:0007669"/>
    <property type="project" value="TreeGrafter"/>
</dbReference>
<dbReference type="HOGENOM" id="CLU_002271_0_0_1"/>
<evidence type="ECO:0000256" key="4">
    <source>
        <dbReference type="ARBA" id="ARBA00022829"/>
    </source>
</evidence>
<dbReference type="PROSITE" id="PS51700">
    <property type="entry name" value="SEPARIN"/>
    <property type="match status" value="1"/>
</dbReference>
<dbReference type="PANTHER" id="PTHR12792">
    <property type="entry name" value="EXTRA SPINDLE POLES 1-RELATED"/>
    <property type="match status" value="1"/>
</dbReference>
<dbReference type="Proteomes" id="UP000008673">
    <property type="component" value="Unassembled WGS sequence"/>
</dbReference>
<comment type="catalytic activity">
    <reaction evidence="1">
        <text>All bonds known to be hydrolyzed by this endopeptidase have arginine in P1 and an acidic residue in P4. P6 is often occupied by an acidic residue or by a hydroxy-amino-acid residue, the phosphorylation of which enhances cleavage.</text>
        <dbReference type="EC" id="3.4.22.49"/>
    </reaction>
</comment>
<gene>
    <name evidence="6" type="ORF">HPODL_00833</name>
</gene>
<evidence type="ECO:0000256" key="1">
    <source>
        <dbReference type="ARBA" id="ARBA00000451"/>
    </source>
</evidence>
<keyword evidence="7" id="KW-1185">Reference proteome</keyword>
<dbReference type="eggNOG" id="KOG1849">
    <property type="taxonomic scope" value="Eukaryota"/>
</dbReference>
<evidence type="ECO:0000313" key="7">
    <source>
        <dbReference type="Proteomes" id="UP000008673"/>
    </source>
</evidence>
<dbReference type="EC" id="3.4.22.49" evidence="2"/>
<dbReference type="GO" id="GO:0005634">
    <property type="term" value="C:nucleus"/>
    <property type="evidence" value="ECO:0007669"/>
    <property type="project" value="InterPro"/>
</dbReference>
<dbReference type="Pfam" id="PF03568">
    <property type="entry name" value="Separin_C"/>
    <property type="match status" value="1"/>
</dbReference>
<evidence type="ECO:0000313" key="6">
    <source>
        <dbReference type="EMBL" id="ESX01440.1"/>
    </source>
</evidence>
<dbReference type="KEGG" id="opa:HPODL_00833"/>
<dbReference type="GO" id="GO:0005737">
    <property type="term" value="C:cytoplasm"/>
    <property type="evidence" value="ECO:0007669"/>
    <property type="project" value="TreeGrafter"/>
</dbReference>
<protein>
    <recommendedName>
        <fullName evidence="2">separase</fullName>
        <ecNumber evidence="2">3.4.22.49</ecNumber>
    </recommendedName>
</protein>
<evidence type="ECO:0000259" key="5">
    <source>
        <dbReference type="PROSITE" id="PS51700"/>
    </source>
</evidence>
<dbReference type="GO" id="GO:0006508">
    <property type="term" value="P:proteolysis"/>
    <property type="evidence" value="ECO:0007669"/>
    <property type="project" value="InterPro"/>
</dbReference>
<evidence type="ECO:0000256" key="2">
    <source>
        <dbReference type="ARBA" id="ARBA00012489"/>
    </source>
</evidence>
<dbReference type="GO" id="GO:0044732">
    <property type="term" value="C:mitotic spindle pole body"/>
    <property type="evidence" value="ECO:0007669"/>
    <property type="project" value="TreeGrafter"/>
</dbReference>
<dbReference type="GeneID" id="25770301"/>
<dbReference type="EMBL" id="AEOI02000005">
    <property type="protein sequence ID" value="ESX01440.1"/>
    <property type="molecule type" value="Genomic_DNA"/>
</dbReference>